<organism evidence="15 16">
    <name type="scientific">Araneus ventricosus</name>
    <name type="common">Orbweaver spider</name>
    <name type="synonym">Epeira ventricosa</name>
    <dbReference type="NCBI Taxonomy" id="182803"/>
    <lineage>
        <taxon>Eukaryota</taxon>
        <taxon>Metazoa</taxon>
        <taxon>Ecdysozoa</taxon>
        <taxon>Arthropoda</taxon>
        <taxon>Chelicerata</taxon>
        <taxon>Arachnida</taxon>
        <taxon>Araneae</taxon>
        <taxon>Araneomorphae</taxon>
        <taxon>Entelegynae</taxon>
        <taxon>Araneoidea</taxon>
        <taxon>Araneidae</taxon>
        <taxon>Araneus</taxon>
    </lineage>
</organism>
<sequence>SHLIKVEIYLEDSEVVTFRHRPQYLYIEAFSTIGGFIGIWLGISLIQLTDFIETLVRILRVSCASKKDVKFKAEITQEFDE</sequence>
<reference evidence="15 16" key="1">
    <citation type="journal article" date="2019" name="Sci. Rep.">
        <title>Orb-weaving spider Araneus ventricosus genome elucidates the spidroin gene catalogue.</title>
        <authorList>
            <person name="Kono N."/>
            <person name="Nakamura H."/>
            <person name="Ohtoshi R."/>
            <person name="Moran D.A.P."/>
            <person name="Shinohara A."/>
            <person name="Yoshida Y."/>
            <person name="Fujiwara M."/>
            <person name="Mori M."/>
            <person name="Tomita M."/>
            <person name="Arakawa K."/>
        </authorList>
    </citation>
    <scope>NUCLEOTIDE SEQUENCE [LARGE SCALE GENOMIC DNA]</scope>
</reference>
<keyword evidence="9 13" id="KW-0472">Membrane</keyword>
<evidence type="ECO:0000256" key="10">
    <source>
        <dbReference type="ARBA" id="ARBA00023201"/>
    </source>
</evidence>
<keyword evidence="7" id="KW-0915">Sodium</keyword>
<evidence type="ECO:0000256" key="5">
    <source>
        <dbReference type="ARBA" id="ARBA00022692"/>
    </source>
</evidence>
<dbReference type="GO" id="GO:0016020">
    <property type="term" value="C:membrane"/>
    <property type="evidence" value="ECO:0007669"/>
    <property type="project" value="UniProtKB-SubCell"/>
</dbReference>
<accession>A0A4Y2U4N2</accession>
<dbReference type="EMBL" id="BGPR01032917">
    <property type="protein sequence ID" value="GBO06636.1"/>
    <property type="molecule type" value="Genomic_DNA"/>
</dbReference>
<evidence type="ECO:0000256" key="9">
    <source>
        <dbReference type="ARBA" id="ARBA00023136"/>
    </source>
</evidence>
<keyword evidence="11 12" id="KW-0407">Ion channel</keyword>
<evidence type="ECO:0000256" key="13">
    <source>
        <dbReference type="SAM" id="Phobius"/>
    </source>
</evidence>
<comment type="caution">
    <text evidence="15">The sequence shown here is derived from an EMBL/GenBank/DDBJ whole genome shotgun (WGS) entry which is preliminary data.</text>
</comment>
<evidence type="ECO:0000256" key="12">
    <source>
        <dbReference type="RuleBase" id="RU000679"/>
    </source>
</evidence>
<keyword evidence="3 12" id="KW-0813">Transport</keyword>
<feature type="non-terminal residue" evidence="15">
    <location>
        <position position="1"/>
    </location>
</feature>
<keyword evidence="8 12" id="KW-0406">Ion transport</keyword>
<evidence type="ECO:0000256" key="7">
    <source>
        <dbReference type="ARBA" id="ARBA00023053"/>
    </source>
</evidence>
<protein>
    <submittedName>
        <fullName evidence="15">Uncharacterized protein</fullName>
    </submittedName>
</protein>
<evidence type="ECO:0000256" key="6">
    <source>
        <dbReference type="ARBA" id="ARBA00022989"/>
    </source>
</evidence>
<keyword evidence="4 12" id="KW-0894">Sodium channel</keyword>
<evidence type="ECO:0000256" key="2">
    <source>
        <dbReference type="ARBA" id="ARBA00007193"/>
    </source>
</evidence>
<evidence type="ECO:0000256" key="8">
    <source>
        <dbReference type="ARBA" id="ARBA00023065"/>
    </source>
</evidence>
<comment type="similarity">
    <text evidence="2 12">Belongs to the amiloride-sensitive sodium channel (TC 1.A.6) family.</text>
</comment>
<evidence type="ECO:0000256" key="11">
    <source>
        <dbReference type="ARBA" id="ARBA00023303"/>
    </source>
</evidence>
<evidence type="ECO:0000313" key="14">
    <source>
        <dbReference type="EMBL" id="GBN96530.1"/>
    </source>
</evidence>
<dbReference type="Pfam" id="PF00858">
    <property type="entry name" value="ASC"/>
    <property type="match status" value="1"/>
</dbReference>
<dbReference type="OrthoDB" id="6427491at2759"/>
<keyword evidence="10 12" id="KW-0739">Sodium transport</keyword>
<keyword evidence="6 13" id="KW-1133">Transmembrane helix</keyword>
<keyword evidence="5 12" id="KW-0812">Transmembrane</keyword>
<comment type="subcellular location">
    <subcellularLocation>
        <location evidence="1">Membrane</location>
        <topology evidence="1">Multi-pass membrane protein</topology>
    </subcellularLocation>
</comment>
<dbReference type="InterPro" id="IPR001873">
    <property type="entry name" value="ENaC"/>
</dbReference>
<evidence type="ECO:0000256" key="3">
    <source>
        <dbReference type="ARBA" id="ARBA00022448"/>
    </source>
</evidence>
<feature type="transmembrane region" description="Helical" evidence="13">
    <location>
        <begin position="24"/>
        <end position="48"/>
    </location>
</feature>
<dbReference type="GO" id="GO:0005272">
    <property type="term" value="F:sodium channel activity"/>
    <property type="evidence" value="ECO:0007669"/>
    <property type="project" value="UniProtKB-KW"/>
</dbReference>
<evidence type="ECO:0000256" key="1">
    <source>
        <dbReference type="ARBA" id="ARBA00004141"/>
    </source>
</evidence>
<evidence type="ECO:0000256" key="4">
    <source>
        <dbReference type="ARBA" id="ARBA00022461"/>
    </source>
</evidence>
<dbReference type="AlphaFoldDB" id="A0A4Y2U4N2"/>
<dbReference type="Proteomes" id="UP000499080">
    <property type="component" value="Unassembled WGS sequence"/>
</dbReference>
<name>A0A4Y2U4N2_ARAVE</name>
<evidence type="ECO:0000313" key="16">
    <source>
        <dbReference type="Proteomes" id="UP000499080"/>
    </source>
</evidence>
<proteinExistence type="inferred from homology"/>
<dbReference type="Gene3D" id="1.10.287.770">
    <property type="entry name" value="YojJ-like"/>
    <property type="match status" value="1"/>
</dbReference>
<keyword evidence="16" id="KW-1185">Reference proteome</keyword>
<gene>
    <name evidence="14" type="ORF">AVEN_112807_1</name>
    <name evidence="15" type="ORF">AVEN_67328_1</name>
</gene>
<dbReference type="EMBL" id="BGPR01026645">
    <property type="protein sequence ID" value="GBN96530.1"/>
    <property type="molecule type" value="Genomic_DNA"/>
</dbReference>
<evidence type="ECO:0000313" key="15">
    <source>
        <dbReference type="EMBL" id="GBO06636.1"/>
    </source>
</evidence>